<keyword evidence="2" id="KW-0378">Hydrolase</keyword>
<dbReference type="EMBL" id="CP071448">
    <property type="protein sequence ID" value="QSW90191.1"/>
    <property type="molecule type" value="Genomic_DNA"/>
</dbReference>
<dbReference type="Pfam" id="PF21906">
    <property type="entry name" value="WHD_NrtR"/>
    <property type="match status" value="1"/>
</dbReference>
<keyword evidence="3" id="KW-1185">Reference proteome</keyword>
<proteinExistence type="predicted"/>
<accession>A0ABX7QIH9</accession>
<gene>
    <name evidence="2" type="ORF">J0383_05070</name>
</gene>
<evidence type="ECO:0000259" key="1">
    <source>
        <dbReference type="Pfam" id="PF21906"/>
    </source>
</evidence>
<dbReference type="Gene3D" id="3.90.79.10">
    <property type="entry name" value="Nucleoside Triphosphate Pyrophosphohydrolase"/>
    <property type="match status" value="1"/>
</dbReference>
<dbReference type="SUPFAM" id="SSF46785">
    <property type="entry name" value="Winged helix' DNA-binding domain"/>
    <property type="match status" value="1"/>
</dbReference>
<dbReference type="RefSeq" id="WP_207297358.1">
    <property type="nucleotide sequence ID" value="NZ_CP071448.1"/>
</dbReference>
<dbReference type="InterPro" id="IPR036390">
    <property type="entry name" value="WH_DNA-bd_sf"/>
</dbReference>
<reference evidence="2 3" key="1">
    <citation type="submission" date="2021-03" db="EMBL/GenBank/DDBJ databases">
        <title>Flavobacterium kribbensis sp. nov, an endophytic bacteria, isolated from soybean.</title>
        <authorList>
            <person name="Lee J."/>
            <person name="Seo J."/>
        </authorList>
    </citation>
    <scope>NUCLEOTIDE SEQUENCE [LARGE SCALE GENOMIC DNA]</scope>
    <source>
        <strain evidence="2 3">BB8</strain>
    </source>
</reference>
<evidence type="ECO:0000313" key="3">
    <source>
        <dbReference type="Proteomes" id="UP000663440"/>
    </source>
</evidence>
<dbReference type="SUPFAM" id="SSF55811">
    <property type="entry name" value="Nudix"/>
    <property type="match status" value="1"/>
</dbReference>
<evidence type="ECO:0000313" key="2">
    <source>
        <dbReference type="EMBL" id="QSW90191.1"/>
    </source>
</evidence>
<organism evidence="2 3">
    <name type="scientific">Flavobacterium endoglycinae</name>
    <dbReference type="NCBI Taxonomy" id="2816357"/>
    <lineage>
        <taxon>Bacteria</taxon>
        <taxon>Pseudomonadati</taxon>
        <taxon>Bacteroidota</taxon>
        <taxon>Flavobacteriia</taxon>
        <taxon>Flavobacteriales</taxon>
        <taxon>Flavobacteriaceae</taxon>
        <taxon>Flavobacterium</taxon>
    </lineage>
</organism>
<dbReference type="InterPro" id="IPR036388">
    <property type="entry name" value="WH-like_DNA-bd_sf"/>
</dbReference>
<dbReference type="InterPro" id="IPR054105">
    <property type="entry name" value="WHD_NrtR"/>
</dbReference>
<dbReference type="GO" id="GO:0016787">
    <property type="term" value="F:hydrolase activity"/>
    <property type="evidence" value="ECO:0007669"/>
    <property type="project" value="UniProtKB-KW"/>
</dbReference>
<dbReference type="Gene3D" id="1.10.10.10">
    <property type="entry name" value="Winged helix-like DNA-binding domain superfamily/Winged helix DNA-binding domain"/>
    <property type="match status" value="1"/>
</dbReference>
<name>A0ABX7QIH9_9FLAO</name>
<protein>
    <submittedName>
        <fullName evidence="2">NUDIX hydrolase</fullName>
    </submittedName>
</protein>
<sequence length="234" mass="27638">MKKEESEEGMCRNSYRENKIEINCVIFCFEDKKLKVLLIKNESDFDNHKWKLPSAGLNEMPMLQTAQEILRRYISSDDFFLDQLKAFGHHSSLVQENISIVYYAMVRKEKTQEEQELHSNLIWIEANTVTQLDANDRMMLDFSLKELKKNICCSAIGFNLLAEKFTLLQVVNLYEEILGIQINKVNFRRKILQRRLVQSLDEKEEGVSYRAAKFYSLNVPKNEVTWNVKFNFIF</sequence>
<dbReference type="InterPro" id="IPR015797">
    <property type="entry name" value="NUDIX_hydrolase-like_dom_sf"/>
</dbReference>
<dbReference type="Proteomes" id="UP000663440">
    <property type="component" value="Chromosome"/>
</dbReference>
<feature type="domain" description="NrtR DNA-binding winged helix" evidence="1">
    <location>
        <begin position="157"/>
        <end position="217"/>
    </location>
</feature>